<accession>W7TLZ5</accession>
<dbReference type="PROSITE" id="PS50118">
    <property type="entry name" value="HMG_BOX_2"/>
    <property type="match status" value="1"/>
</dbReference>
<evidence type="ECO:0000256" key="3">
    <source>
        <dbReference type="SAM" id="MobiDB-lite"/>
    </source>
</evidence>
<name>W7TLZ5_9STRA</name>
<dbReference type="AlphaFoldDB" id="W7TLZ5"/>
<dbReference type="SUPFAM" id="SSF47095">
    <property type="entry name" value="HMG-box"/>
    <property type="match status" value="1"/>
</dbReference>
<dbReference type="InterPro" id="IPR009071">
    <property type="entry name" value="HMG_box_dom"/>
</dbReference>
<feature type="DNA-binding region" description="HMG box" evidence="2">
    <location>
        <begin position="222"/>
        <end position="292"/>
    </location>
</feature>
<evidence type="ECO:0000313" key="5">
    <source>
        <dbReference type="EMBL" id="EWM24523.1"/>
    </source>
</evidence>
<feature type="compositionally biased region" description="Basic and acidic residues" evidence="3">
    <location>
        <begin position="303"/>
        <end position="321"/>
    </location>
</feature>
<feature type="region of interest" description="Disordered" evidence="3">
    <location>
        <begin position="22"/>
        <end position="170"/>
    </location>
</feature>
<feature type="compositionally biased region" description="Low complexity" evidence="3">
    <location>
        <begin position="22"/>
        <end position="40"/>
    </location>
</feature>
<feature type="compositionally biased region" description="Pro residues" evidence="3">
    <location>
        <begin position="149"/>
        <end position="164"/>
    </location>
</feature>
<feature type="region of interest" description="Disordered" evidence="3">
    <location>
        <begin position="513"/>
        <end position="532"/>
    </location>
</feature>
<feature type="region of interest" description="Disordered" evidence="3">
    <location>
        <begin position="290"/>
        <end position="413"/>
    </location>
</feature>
<evidence type="ECO:0000256" key="2">
    <source>
        <dbReference type="PROSITE-ProRule" id="PRU00267"/>
    </source>
</evidence>
<dbReference type="OrthoDB" id="49060at2759"/>
<feature type="compositionally biased region" description="Polar residues" evidence="3">
    <location>
        <begin position="66"/>
        <end position="75"/>
    </location>
</feature>
<feature type="compositionally biased region" description="Low complexity" evidence="3">
    <location>
        <begin position="452"/>
        <end position="484"/>
    </location>
</feature>
<dbReference type="PANTHER" id="PTHR48112">
    <property type="entry name" value="HIGH MOBILITY GROUP PROTEIN DSP1"/>
    <property type="match status" value="1"/>
</dbReference>
<dbReference type="InterPro" id="IPR050342">
    <property type="entry name" value="HMGB"/>
</dbReference>
<feature type="compositionally biased region" description="Low complexity" evidence="3">
    <location>
        <begin position="128"/>
        <end position="148"/>
    </location>
</feature>
<gene>
    <name evidence="5" type="ORF">Naga_100545g3</name>
</gene>
<dbReference type="Gene3D" id="1.10.30.10">
    <property type="entry name" value="High mobility group box domain"/>
    <property type="match status" value="1"/>
</dbReference>
<proteinExistence type="predicted"/>
<reference evidence="5 6" key="1">
    <citation type="journal article" date="2014" name="Mol. Plant">
        <title>Chromosome Scale Genome Assembly and Transcriptome Profiling of Nannochloropsis gaditana in Nitrogen Depletion.</title>
        <authorList>
            <person name="Corteggiani Carpinelli E."/>
            <person name="Telatin A."/>
            <person name="Vitulo N."/>
            <person name="Forcato C."/>
            <person name="D'Angelo M."/>
            <person name="Schiavon R."/>
            <person name="Vezzi A."/>
            <person name="Giacometti G.M."/>
            <person name="Morosinotto T."/>
            <person name="Valle G."/>
        </authorList>
    </citation>
    <scope>NUCLEOTIDE SEQUENCE [LARGE SCALE GENOMIC DNA]</scope>
    <source>
        <strain evidence="5 6">B-31</strain>
    </source>
</reference>
<feature type="region of interest" description="Disordered" evidence="3">
    <location>
        <begin position="437"/>
        <end position="500"/>
    </location>
</feature>
<dbReference type="GO" id="GO:0005634">
    <property type="term" value="C:nucleus"/>
    <property type="evidence" value="ECO:0007669"/>
    <property type="project" value="UniProtKB-UniRule"/>
</dbReference>
<keyword evidence="6" id="KW-1185">Reference proteome</keyword>
<evidence type="ECO:0000313" key="6">
    <source>
        <dbReference type="Proteomes" id="UP000019335"/>
    </source>
</evidence>
<organism evidence="5 6">
    <name type="scientific">Nannochloropsis gaditana</name>
    <dbReference type="NCBI Taxonomy" id="72520"/>
    <lineage>
        <taxon>Eukaryota</taxon>
        <taxon>Sar</taxon>
        <taxon>Stramenopiles</taxon>
        <taxon>Ochrophyta</taxon>
        <taxon>Eustigmatophyceae</taxon>
        <taxon>Eustigmatales</taxon>
        <taxon>Monodopsidaceae</taxon>
        <taxon>Nannochloropsis</taxon>
    </lineage>
</organism>
<dbReference type="Pfam" id="PF00505">
    <property type="entry name" value="HMG_box"/>
    <property type="match status" value="1"/>
</dbReference>
<dbReference type="InterPro" id="IPR036910">
    <property type="entry name" value="HMG_box_dom_sf"/>
</dbReference>
<dbReference type="EMBL" id="AZIL01001192">
    <property type="protein sequence ID" value="EWM24523.1"/>
    <property type="molecule type" value="Genomic_DNA"/>
</dbReference>
<dbReference type="SMART" id="SM00398">
    <property type="entry name" value="HMG"/>
    <property type="match status" value="1"/>
</dbReference>
<protein>
    <submittedName>
        <fullName evidence="5">High mobility group</fullName>
    </submittedName>
</protein>
<evidence type="ECO:0000256" key="1">
    <source>
        <dbReference type="ARBA" id="ARBA00023125"/>
    </source>
</evidence>
<dbReference type="Proteomes" id="UP000019335">
    <property type="component" value="Chromosome 13"/>
</dbReference>
<feature type="domain" description="HMG box" evidence="4">
    <location>
        <begin position="222"/>
        <end position="292"/>
    </location>
</feature>
<keyword evidence="1 2" id="KW-0238">DNA-binding</keyword>
<evidence type="ECO:0000259" key="4">
    <source>
        <dbReference type="PROSITE" id="PS50118"/>
    </source>
</evidence>
<feature type="compositionally biased region" description="Pro residues" evidence="3">
    <location>
        <begin position="485"/>
        <end position="494"/>
    </location>
</feature>
<comment type="caution">
    <text evidence="5">The sequence shown here is derived from an EMBL/GenBank/DDBJ whole genome shotgun (WGS) entry which is preliminary data.</text>
</comment>
<sequence>MLPRKAGSCLVRNAALSWAIAPPSMSQSSPPSSPSLVIPPTESQQNPPLPAWLPPPIPSCMGLINVSRTPSSSLPASVPGSRGPVPQEREEKEVLKRKRGQASQATVGEKGKTSTGRQAFTAPPPLPCSSSSSSHSSSSTTTAASSTPGLPPPPFLPPPPPSAPSPSTSFLLDPARLRALGIDRQMLVDVGIENEESRSDPFYLHMAHQLRRGARKKDPSAPKRPLSAYNLFFRDLKEALTAKGPAVKKSFEGLGKYVGKEWRKLGEEERKRYEQMAEVDRRRYHREMAVYEGREEELEGEDVEIKEGGEGKGRKAEDKGGGKVGQRELGGSDTRPTPGKGVAVAPPSTLAVAPRRTQPKREQSSRHITSPQASGQAGHAPPVDSVPEAGPGGSQTPAFHPNLSAQAMPTLVPPPVRSAAPLMRVEKGEKALAWLPESQQASLPPSCPSGVRAGPGHKAAGRKAAATASSSSRRPEPSARLPCPSLGPPLPAPSTTPSVEEKIRLQIATLQTKALLKQQRRNRQDGRPDMAK</sequence>
<feature type="compositionally biased region" description="Pro residues" evidence="3">
    <location>
        <begin position="47"/>
        <end position="58"/>
    </location>
</feature>
<dbReference type="PANTHER" id="PTHR48112:SF22">
    <property type="entry name" value="MITOCHONDRIAL TRANSCRIPTION FACTOR A, ISOFORM B"/>
    <property type="match status" value="1"/>
</dbReference>
<dbReference type="GO" id="GO:0003677">
    <property type="term" value="F:DNA binding"/>
    <property type="evidence" value="ECO:0007669"/>
    <property type="project" value="UniProtKB-UniRule"/>
</dbReference>
<keyword evidence="2" id="KW-0539">Nucleus</keyword>
<feature type="compositionally biased region" description="Basic and acidic residues" evidence="3">
    <location>
        <begin position="522"/>
        <end position="532"/>
    </location>
</feature>
<feature type="compositionally biased region" description="Polar residues" evidence="3">
    <location>
        <begin position="366"/>
        <end position="375"/>
    </location>
</feature>